<evidence type="ECO:0000256" key="2">
    <source>
        <dbReference type="SAM" id="Phobius"/>
    </source>
</evidence>
<proteinExistence type="predicted"/>
<dbReference type="Gene3D" id="1.25.40.10">
    <property type="entry name" value="Tetratricopeptide repeat domain"/>
    <property type="match status" value="1"/>
</dbReference>
<dbReference type="GO" id="GO:0006515">
    <property type="term" value="P:protein quality control for misfolded or incompletely synthesized proteins"/>
    <property type="evidence" value="ECO:0007669"/>
    <property type="project" value="TreeGrafter"/>
</dbReference>
<dbReference type="GO" id="GO:0051787">
    <property type="term" value="F:misfolded protein binding"/>
    <property type="evidence" value="ECO:0007669"/>
    <property type="project" value="TreeGrafter"/>
</dbReference>
<feature type="transmembrane region" description="Helical" evidence="2">
    <location>
        <begin position="36"/>
        <end position="58"/>
    </location>
</feature>
<keyword evidence="2" id="KW-0812">Transmembrane</keyword>
<dbReference type="PANTHER" id="PTHR28142">
    <property type="entry name" value="MITOCHONDRIAL INNER MEMBRANE I-AAA PROTEASE SUPERCOMPLEX SUBUNIT MGR3-RELATED"/>
    <property type="match status" value="1"/>
</dbReference>
<evidence type="ECO:0000313" key="4">
    <source>
        <dbReference type="Proteomes" id="UP001322277"/>
    </source>
</evidence>
<dbReference type="KEGG" id="cdet:87950183"/>
<dbReference type="RefSeq" id="XP_062785890.1">
    <property type="nucleotide sequence ID" value="XM_062929839.1"/>
</dbReference>
<dbReference type="GeneID" id="87950183"/>
<dbReference type="PANTHER" id="PTHR28142:SF1">
    <property type="entry name" value="MITOCHONDRIAL INNER MEMBRANE I-AAA PROTEASE SUPERCOMPLEX SUBUNIT MGR3-RELATED"/>
    <property type="match status" value="1"/>
</dbReference>
<dbReference type="GO" id="GO:0031942">
    <property type="term" value="C:i-AAA complex"/>
    <property type="evidence" value="ECO:0007669"/>
    <property type="project" value="TreeGrafter"/>
</dbReference>
<feature type="region of interest" description="Disordered" evidence="1">
    <location>
        <begin position="101"/>
        <end position="125"/>
    </location>
</feature>
<evidence type="ECO:0000313" key="3">
    <source>
        <dbReference type="EMBL" id="WQF88669.1"/>
    </source>
</evidence>
<dbReference type="EMBL" id="CP137313">
    <property type="protein sequence ID" value="WQF88669.1"/>
    <property type="molecule type" value="Genomic_DNA"/>
</dbReference>
<sequence length="549" mass="60884">MAWLAKIRHSTIALKRRTTTCAVDQLRPTASCETHIFTITFLAVLRLIIMMAASRMTACRAIESLCRRQVIRSPSASAVKLRAGVHPSTAIVCRHVQLRQQSTSGSSHNGTKKTNSPAPPPPSSQARQLWRALSFRSLLTSMTPQGMKKMFRESPEELILALAILAGLAGVSIYIVKLYFDYFMARQFTKYPKPIAKSLRRALYYTNIKPDPNLARKYYKQALEQCNELQLDPFSDDVLGIRIQTAAWLEKIGNYQGAITVLDSVMRDCLKWVEWMEKSVADGAVDKSGKPPTVRALPEEKRPVVAENGEEVVVENLWHKRTRLLAKAVGTSTKLGALYSDEHVLEPENAQTRLTWAVETALTESRRRREEGVKEEEGPWMSPEEIGGAMESLAHHYESKSQFHLAVPLFFQALRLCASPCHRVTIMNNLAVAFAQHPLQTPLGIVPNAPATSNAIASPDMPTDRAGFLEAAKNWAGNAYSHSKDIQGDERTEECDEACAVALVNMGDIAAMLGKKEVARKRFQQAIDMSKKIGFASGVSQAEAGLQEL</sequence>
<keyword evidence="2" id="KW-1133">Transmembrane helix</keyword>
<protein>
    <submittedName>
        <fullName evidence="3">Tetratricopeptide-like helical domain superfamily, protein Mrg3</fullName>
    </submittedName>
</protein>
<organism evidence="3 4">
    <name type="scientific">Colletotrichum destructivum</name>
    <dbReference type="NCBI Taxonomy" id="34406"/>
    <lineage>
        <taxon>Eukaryota</taxon>
        <taxon>Fungi</taxon>
        <taxon>Dikarya</taxon>
        <taxon>Ascomycota</taxon>
        <taxon>Pezizomycotina</taxon>
        <taxon>Sordariomycetes</taxon>
        <taxon>Hypocreomycetidae</taxon>
        <taxon>Glomerellales</taxon>
        <taxon>Glomerellaceae</taxon>
        <taxon>Colletotrichum</taxon>
        <taxon>Colletotrichum destructivum species complex</taxon>
    </lineage>
</organism>
<reference evidence="4" key="1">
    <citation type="journal article" date="2023" name="bioRxiv">
        <title>Complete genome of the Medicago anthracnose fungus, Colletotrichum destructivum, reveals a mini-chromosome-like region within a core chromosome.</title>
        <authorList>
            <person name="Lapalu N."/>
            <person name="Simon A."/>
            <person name="Lu A."/>
            <person name="Plaumann P.-L."/>
            <person name="Amselem J."/>
            <person name="Pigne S."/>
            <person name="Auger A."/>
            <person name="Koch C."/>
            <person name="Dallery J.-F."/>
            <person name="O'Connell R.J."/>
        </authorList>
    </citation>
    <scope>NUCLEOTIDE SEQUENCE [LARGE SCALE GENOMIC DNA]</scope>
    <source>
        <strain evidence="4">CBS 520.97</strain>
    </source>
</reference>
<accession>A0AAX4IZM4</accession>
<gene>
    <name evidence="3" type="ORF">CDEST_13683</name>
</gene>
<keyword evidence="2" id="KW-0472">Membrane</keyword>
<dbReference type="CDD" id="cd24145">
    <property type="entry name" value="Mgr3-like"/>
    <property type="match status" value="1"/>
</dbReference>
<keyword evidence="4" id="KW-1185">Reference proteome</keyword>
<feature type="compositionally biased region" description="Polar residues" evidence="1">
    <location>
        <begin position="101"/>
        <end position="115"/>
    </location>
</feature>
<name>A0AAX4IZM4_9PEZI</name>
<feature type="transmembrane region" description="Helical" evidence="2">
    <location>
        <begin position="158"/>
        <end position="180"/>
    </location>
</feature>
<dbReference type="InterPro" id="IPR011990">
    <property type="entry name" value="TPR-like_helical_dom_sf"/>
</dbReference>
<dbReference type="InterPro" id="IPR040201">
    <property type="entry name" value="Mrg3-like"/>
</dbReference>
<dbReference type="SUPFAM" id="SSF48452">
    <property type="entry name" value="TPR-like"/>
    <property type="match status" value="2"/>
</dbReference>
<evidence type="ECO:0000256" key="1">
    <source>
        <dbReference type="SAM" id="MobiDB-lite"/>
    </source>
</evidence>
<dbReference type="AlphaFoldDB" id="A0AAX4IZM4"/>
<dbReference type="Proteomes" id="UP001322277">
    <property type="component" value="Chromosome 9"/>
</dbReference>